<dbReference type="Proteomes" id="UP000178302">
    <property type="component" value="Unassembled WGS sequence"/>
</dbReference>
<dbReference type="AlphaFoldDB" id="A0A1G2LSV3"/>
<keyword evidence="1" id="KW-0812">Transmembrane</keyword>
<gene>
    <name evidence="2" type="ORF">A2909_00965</name>
</gene>
<accession>A0A1G2LSV3</accession>
<organism evidence="2 3">
    <name type="scientific">Candidatus Tagabacteria bacterium RIFCSPLOWO2_01_FULL_39_11</name>
    <dbReference type="NCBI Taxonomy" id="1802295"/>
    <lineage>
        <taxon>Bacteria</taxon>
        <taxon>Candidatus Tagaibacteriota</taxon>
    </lineage>
</organism>
<keyword evidence="1" id="KW-1133">Transmembrane helix</keyword>
<protein>
    <recommendedName>
        <fullName evidence="4">Type IV pilus modification protein PilV</fullName>
    </recommendedName>
</protein>
<dbReference type="EMBL" id="MHQZ01000022">
    <property type="protein sequence ID" value="OHA13871.1"/>
    <property type="molecule type" value="Genomic_DNA"/>
</dbReference>
<evidence type="ECO:0008006" key="4">
    <source>
        <dbReference type="Google" id="ProtNLM"/>
    </source>
</evidence>
<evidence type="ECO:0000313" key="2">
    <source>
        <dbReference type="EMBL" id="OHA13871.1"/>
    </source>
</evidence>
<evidence type="ECO:0000256" key="1">
    <source>
        <dbReference type="SAM" id="Phobius"/>
    </source>
</evidence>
<feature type="transmembrane region" description="Helical" evidence="1">
    <location>
        <begin position="12"/>
        <end position="37"/>
    </location>
</feature>
<name>A0A1G2LSV3_9BACT</name>
<proteinExistence type="predicted"/>
<sequence>MHIKNLKSGFGMLEIIIGVAIISASLFSLIAVAQISLRFVGESTQNAKSGFLLEEGVEAIKFLRDSGWDVNIVPLVVNVSHYLNFNGTNWESTSVNNYIDGVFERSFVIEDVYRDSNDDIAASGTLDAGTKKVSVLVSWNTRSGTTTKNISTYITDIFGN</sequence>
<reference evidence="2 3" key="1">
    <citation type="journal article" date="2016" name="Nat. Commun.">
        <title>Thousands of microbial genomes shed light on interconnected biogeochemical processes in an aquifer system.</title>
        <authorList>
            <person name="Anantharaman K."/>
            <person name="Brown C.T."/>
            <person name="Hug L.A."/>
            <person name="Sharon I."/>
            <person name="Castelle C.J."/>
            <person name="Probst A.J."/>
            <person name="Thomas B.C."/>
            <person name="Singh A."/>
            <person name="Wilkins M.J."/>
            <person name="Karaoz U."/>
            <person name="Brodie E.L."/>
            <person name="Williams K.H."/>
            <person name="Hubbard S.S."/>
            <person name="Banfield J.F."/>
        </authorList>
    </citation>
    <scope>NUCLEOTIDE SEQUENCE [LARGE SCALE GENOMIC DNA]</scope>
</reference>
<evidence type="ECO:0000313" key="3">
    <source>
        <dbReference type="Proteomes" id="UP000178302"/>
    </source>
</evidence>
<comment type="caution">
    <text evidence="2">The sequence shown here is derived from an EMBL/GenBank/DDBJ whole genome shotgun (WGS) entry which is preliminary data.</text>
</comment>
<keyword evidence="1" id="KW-0472">Membrane</keyword>